<dbReference type="Proteomes" id="UP001054945">
    <property type="component" value="Unassembled WGS sequence"/>
</dbReference>
<gene>
    <name evidence="1" type="ORF">CEXT_68881</name>
</gene>
<dbReference type="EMBL" id="BPLR01011148">
    <property type="protein sequence ID" value="GIY44472.1"/>
    <property type="molecule type" value="Genomic_DNA"/>
</dbReference>
<evidence type="ECO:0000313" key="2">
    <source>
        <dbReference type="Proteomes" id="UP001054945"/>
    </source>
</evidence>
<keyword evidence="2" id="KW-1185">Reference proteome</keyword>
<comment type="caution">
    <text evidence="1">The sequence shown here is derived from an EMBL/GenBank/DDBJ whole genome shotgun (WGS) entry which is preliminary data.</text>
</comment>
<organism evidence="1 2">
    <name type="scientific">Caerostris extrusa</name>
    <name type="common">Bark spider</name>
    <name type="synonym">Caerostris bankana</name>
    <dbReference type="NCBI Taxonomy" id="172846"/>
    <lineage>
        <taxon>Eukaryota</taxon>
        <taxon>Metazoa</taxon>
        <taxon>Ecdysozoa</taxon>
        <taxon>Arthropoda</taxon>
        <taxon>Chelicerata</taxon>
        <taxon>Arachnida</taxon>
        <taxon>Araneae</taxon>
        <taxon>Araneomorphae</taxon>
        <taxon>Entelegynae</taxon>
        <taxon>Araneoidea</taxon>
        <taxon>Araneidae</taxon>
        <taxon>Caerostris</taxon>
    </lineage>
</organism>
<proteinExistence type="predicted"/>
<accession>A0AAV4TI52</accession>
<reference evidence="1 2" key="1">
    <citation type="submission" date="2021-06" db="EMBL/GenBank/DDBJ databases">
        <title>Caerostris extrusa draft genome.</title>
        <authorList>
            <person name="Kono N."/>
            <person name="Arakawa K."/>
        </authorList>
    </citation>
    <scope>NUCLEOTIDE SEQUENCE [LARGE SCALE GENOMIC DNA]</scope>
</reference>
<evidence type="ECO:0000313" key="1">
    <source>
        <dbReference type="EMBL" id="GIY44472.1"/>
    </source>
</evidence>
<protein>
    <submittedName>
        <fullName evidence="1">Uncharacterized protein</fullName>
    </submittedName>
</protein>
<sequence>MLKKTPKNTLQAMQLFDTTSASTLYRSGKQNQRSKSPAGIELRLLSVFQPWCFPIFNMILLAEDLKNVDDLSFRMEFHQYI</sequence>
<name>A0AAV4TI52_CAEEX</name>
<dbReference type="AlphaFoldDB" id="A0AAV4TI52"/>